<dbReference type="Proteomes" id="UP001231924">
    <property type="component" value="Unassembled WGS sequence"/>
</dbReference>
<proteinExistence type="predicted"/>
<protein>
    <submittedName>
        <fullName evidence="1">Uncharacterized protein</fullName>
    </submittedName>
</protein>
<organism evidence="1 2">
    <name type="scientific">Actinomycetospora termitidis</name>
    <dbReference type="NCBI Taxonomy" id="3053470"/>
    <lineage>
        <taxon>Bacteria</taxon>
        <taxon>Bacillati</taxon>
        <taxon>Actinomycetota</taxon>
        <taxon>Actinomycetes</taxon>
        <taxon>Pseudonocardiales</taxon>
        <taxon>Pseudonocardiaceae</taxon>
        <taxon>Actinomycetospora</taxon>
    </lineage>
</organism>
<reference evidence="1 2" key="1">
    <citation type="submission" date="2023-06" db="EMBL/GenBank/DDBJ databases">
        <title>Actinomycetospora Odt1-22.</title>
        <authorList>
            <person name="Supong K."/>
        </authorList>
    </citation>
    <scope>NUCLEOTIDE SEQUENCE [LARGE SCALE GENOMIC DNA]</scope>
    <source>
        <strain evidence="1 2">Odt1-22</strain>
    </source>
</reference>
<comment type="caution">
    <text evidence="1">The sequence shown here is derived from an EMBL/GenBank/DDBJ whole genome shotgun (WGS) entry which is preliminary data.</text>
</comment>
<evidence type="ECO:0000313" key="2">
    <source>
        <dbReference type="Proteomes" id="UP001231924"/>
    </source>
</evidence>
<keyword evidence="2" id="KW-1185">Reference proteome</keyword>
<dbReference type="EMBL" id="JASVWF010000011">
    <property type="protein sequence ID" value="MDL5160439.1"/>
    <property type="molecule type" value="Genomic_DNA"/>
</dbReference>
<sequence>MAARVRFEDKPDRNGYWASVDGRWKAKERRVRGEPPAVTLTDTTRRTVFAETGASWIRLADWAAVRAMIAAH</sequence>
<gene>
    <name evidence="1" type="ORF">QRT03_31040</name>
</gene>
<dbReference type="RefSeq" id="WP_286057051.1">
    <property type="nucleotide sequence ID" value="NZ_JASVWF010000011.1"/>
</dbReference>
<accession>A0ABT7MJQ1</accession>
<name>A0ABT7MJQ1_9PSEU</name>
<evidence type="ECO:0000313" key="1">
    <source>
        <dbReference type="EMBL" id="MDL5160439.1"/>
    </source>
</evidence>